<dbReference type="PROSITE" id="PS51898">
    <property type="entry name" value="TYR_RECOMBINASE"/>
    <property type="match status" value="1"/>
</dbReference>
<dbReference type="OrthoDB" id="7873969at2"/>
<dbReference type="GO" id="GO:0003677">
    <property type="term" value="F:DNA binding"/>
    <property type="evidence" value="ECO:0007669"/>
    <property type="project" value="InterPro"/>
</dbReference>
<sequence length="288" mass="32513">MRGSVAWLTTKYIMHLETQVNAGIASELTLRQRRGLLRELKERYGEYSMMMPTHEVIKLRDSLSMTPGKADNMIKAIRAMYKWGCEYGITPNNPALGVSRFNQNKGGAKPWSVEDLKKYRTIHLPGTPAHLCLTLFMFTACRISDAYRLGRDNEITRNGILGLSWQPQKKGSALVEIPMLPPLIKATRAATVQGKTYLLTEHGKPFRSAEGLRNRFKKWCLAAGLDDRTSHGIRKAAGKLLAEEGCTQYEVMAVHGHAEAKTSETYTGSAERWRLARQAMQRLEAMEW</sequence>
<evidence type="ECO:0000256" key="1">
    <source>
        <dbReference type="ARBA" id="ARBA00022908"/>
    </source>
</evidence>
<dbReference type="AlphaFoldDB" id="A0A2N3KX82"/>
<evidence type="ECO:0000313" key="5">
    <source>
        <dbReference type="Proteomes" id="UP000233597"/>
    </source>
</evidence>
<keyword evidence="1" id="KW-0229">DNA integration</keyword>
<accession>A0A2N3KX82</accession>
<dbReference type="Proteomes" id="UP000233597">
    <property type="component" value="Unassembled WGS sequence"/>
</dbReference>
<dbReference type="GO" id="GO:0006310">
    <property type="term" value="P:DNA recombination"/>
    <property type="evidence" value="ECO:0007669"/>
    <property type="project" value="UniProtKB-KW"/>
</dbReference>
<dbReference type="GO" id="GO:0015074">
    <property type="term" value="P:DNA integration"/>
    <property type="evidence" value="ECO:0007669"/>
    <property type="project" value="UniProtKB-KW"/>
</dbReference>
<proteinExistence type="predicted"/>
<dbReference type="InterPro" id="IPR011010">
    <property type="entry name" value="DNA_brk_join_enz"/>
</dbReference>
<feature type="domain" description="Tyr recombinase" evidence="3">
    <location>
        <begin position="106"/>
        <end position="280"/>
    </location>
</feature>
<dbReference type="PANTHER" id="PTHR30349:SF64">
    <property type="entry name" value="PROPHAGE INTEGRASE INTD-RELATED"/>
    <property type="match status" value="1"/>
</dbReference>
<dbReference type="PANTHER" id="PTHR30349">
    <property type="entry name" value="PHAGE INTEGRASE-RELATED"/>
    <property type="match status" value="1"/>
</dbReference>
<dbReference type="InterPro" id="IPR013762">
    <property type="entry name" value="Integrase-like_cat_sf"/>
</dbReference>
<dbReference type="SUPFAM" id="SSF56349">
    <property type="entry name" value="DNA breaking-rejoining enzymes"/>
    <property type="match status" value="1"/>
</dbReference>
<dbReference type="InterPro" id="IPR050090">
    <property type="entry name" value="Tyrosine_recombinase_XerCD"/>
</dbReference>
<dbReference type="Pfam" id="PF00589">
    <property type="entry name" value="Phage_integrase"/>
    <property type="match status" value="1"/>
</dbReference>
<protein>
    <submittedName>
        <fullName evidence="4">Integrase</fullName>
    </submittedName>
</protein>
<dbReference type="Gene3D" id="1.10.443.10">
    <property type="entry name" value="Intergrase catalytic core"/>
    <property type="match status" value="1"/>
</dbReference>
<evidence type="ECO:0000259" key="3">
    <source>
        <dbReference type="PROSITE" id="PS51898"/>
    </source>
</evidence>
<reference evidence="4 5" key="1">
    <citation type="submission" date="2017-09" db="EMBL/GenBank/DDBJ databases">
        <title>Biodiversity and function of Thalassospira species in the particle-attached aromatic-hydrocarbon-degrading consortia from the surface seawater of the South China Sea.</title>
        <authorList>
            <person name="Dong C."/>
            <person name="Liu R."/>
            <person name="Shao Z."/>
        </authorList>
    </citation>
    <scope>NUCLEOTIDE SEQUENCE [LARGE SCALE GENOMIC DNA]</scope>
    <source>
        <strain evidence="4 5">CSC1P2</strain>
    </source>
</reference>
<dbReference type="EMBL" id="NWTK01000003">
    <property type="protein sequence ID" value="PKR55182.1"/>
    <property type="molecule type" value="Genomic_DNA"/>
</dbReference>
<dbReference type="InterPro" id="IPR002104">
    <property type="entry name" value="Integrase_catalytic"/>
</dbReference>
<name>A0A2N3KX82_9PROT</name>
<organism evidence="4 5">
    <name type="scientific">Thalassospira marina</name>
    <dbReference type="NCBI Taxonomy" id="2048283"/>
    <lineage>
        <taxon>Bacteria</taxon>
        <taxon>Pseudomonadati</taxon>
        <taxon>Pseudomonadota</taxon>
        <taxon>Alphaproteobacteria</taxon>
        <taxon>Rhodospirillales</taxon>
        <taxon>Thalassospiraceae</taxon>
        <taxon>Thalassospira</taxon>
    </lineage>
</organism>
<gene>
    <name evidence="4" type="ORF">COO20_06735</name>
</gene>
<evidence type="ECO:0000256" key="2">
    <source>
        <dbReference type="ARBA" id="ARBA00023172"/>
    </source>
</evidence>
<evidence type="ECO:0000313" key="4">
    <source>
        <dbReference type="EMBL" id="PKR55182.1"/>
    </source>
</evidence>
<keyword evidence="2" id="KW-0233">DNA recombination</keyword>
<comment type="caution">
    <text evidence="4">The sequence shown here is derived from an EMBL/GenBank/DDBJ whole genome shotgun (WGS) entry which is preliminary data.</text>
</comment>